<sequence>MDNSTYNDCNRAFLQAFMARSSMTFDEAQPVLAAIISAHEGRTVDAEDVTQELFSSYISSANTAISPFNFEIRSSLRQIAKDPNHDTTEDPPERVYALVNVHVDALTQLATTYSPDEIAFVKRVLDFMFVTNNTRIIEGMVITPIQATHLAKVSSADTNLRRSTNAESQQNQGGAAQSLTMTQAETMMQNLLVEGWLEKSQKNYFSLTPRALMELRSWLSDTYNYVKENGRKVEHIKFCAACREIITVVRIACLEDTEKQADFDLQGQRCVDRDCLGRLHDHCMHNFFRVQQAEKCPVCKEDWPGDKFVGERAVTSASRRQSNNVPRTSQLHSSAPNGRMETSDEESEEDEG</sequence>
<dbReference type="InterPro" id="IPR036388">
    <property type="entry name" value="WH-like_DNA-bd_sf"/>
</dbReference>
<feature type="compositionally biased region" description="Acidic residues" evidence="16">
    <location>
        <begin position="343"/>
        <end position="352"/>
    </location>
</feature>
<keyword evidence="9 15" id="KW-0863">Zinc-finger</keyword>
<evidence type="ECO:0000256" key="16">
    <source>
        <dbReference type="SAM" id="MobiDB-lite"/>
    </source>
</evidence>
<accession>A0A9W9GFF9</accession>
<dbReference type="InterPro" id="IPR011513">
    <property type="entry name" value="Nse1"/>
</dbReference>
<dbReference type="AlphaFoldDB" id="A0A9W9GFF9"/>
<dbReference type="OrthoDB" id="185455at2759"/>
<comment type="caution">
    <text evidence="18">The sequence shown here is derived from an EMBL/GenBank/DDBJ whole genome shotgun (WGS) entry which is preliminary data.</text>
</comment>
<evidence type="ECO:0000256" key="7">
    <source>
        <dbReference type="ARBA" id="ARBA00022723"/>
    </source>
</evidence>
<evidence type="ECO:0000256" key="9">
    <source>
        <dbReference type="ARBA" id="ARBA00022771"/>
    </source>
</evidence>
<keyword evidence="12 15" id="KW-0233">DNA recombination</keyword>
<evidence type="ECO:0000259" key="17">
    <source>
        <dbReference type="Pfam" id="PF08746"/>
    </source>
</evidence>
<dbReference type="Gene3D" id="3.30.40.10">
    <property type="entry name" value="Zinc/RING finger domain, C3HC4 (zinc finger)"/>
    <property type="match status" value="1"/>
</dbReference>
<keyword evidence="6 15" id="KW-0808">Transferase</keyword>
<reference evidence="18" key="1">
    <citation type="submission" date="2022-12" db="EMBL/GenBank/DDBJ databases">
        <authorList>
            <person name="Petersen C."/>
        </authorList>
    </citation>
    <scope>NUCLEOTIDE SEQUENCE</scope>
    <source>
        <strain evidence="18">IBT 21472</strain>
    </source>
</reference>
<dbReference type="GO" id="GO:0008270">
    <property type="term" value="F:zinc ion binding"/>
    <property type="evidence" value="ECO:0007669"/>
    <property type="project" value="UniProtKB-KW"/>
</dbReference>
<feature type="compositionally biased region" description="Polar residues" evidence="16">
    <location>
        <begin position="315"/>
        <end position="336"/>
    </location>
</feature>
<name>A0A9W9GFF9_9EURO</name>
<evidence type="ECO:0000256" key="14">
    <source>
        <dbReference type="ARBA" id="ARBA00023242"/>
    </source>
</evidence>
<dbReference type="Gene3D" id="3.90.1150.220">
    <property type="match status" value="1"/>
</dbReference>
<dbReference type="PANTHER" id="PTHR20973:SF0">
    <property type="entry name" value="NON-STRUCTURAL MAINTENANCE OF CHROMOSOMES ELEMENT 1 HOMOLOG"/>
    <property type="match status" value="1"/>
</dbReference>
<dbReference type="GO" id="GO:0061630">
    <property type="term" value="F:ubiquitin protein ligase activity"/>
    <property type="evidence" value="ECO:0007669"/>
    <property type="project" value="UniProtKB-EC"/>
</dbReference>
<feature type="domain" description="Non-structural maintenance of chromosomes element 1 RING C4HC3-type" evidence="17">
    <location>
        <begin position="265"/>
        <end position="299"/>
    </location>
</feature>
<dbReference type="InterPro" id="IPR013083">
    <property type="entry name" value="Znf_RING/FYVE/PHD"/>
</dbReference>
<keyword evidence="11 15" id="KW-0862">Zinc</keyword>
<keyword evidence="14 15" id="KW-0539">Nucleus</keyword>
<dbReference type="EMBL" id="JAPZBO010000010">
    <property type="protein sequence ID" value="KAJ5299243.1"/>
    <property type="molecule type" value="Genomic_DNA"/>
</dbReference>
<evidence type="ECO:0000256" key="12">
    <source>
        <dbReference type="ARBA" id="ARBA00023172"/>
    </source>
</evidence>
<evidence type="ECO:0000256" key="6">
    <source>
        <dbReference type="ARBA" id="ARBA00022679"/>
    </source>
</evidence>
<dbReference type="PANTHER" id="PTHR20973">
    <property type="entry name" value="NON-SMC ELEMENT 1-RELATED"/>
    <property type="match status" value="1"/>
</dbReference>
<keyword evidence="7 15" id="KW-0479">Metal-binding</keyword>
<dbReference type="Gene3D" id="1.10.10.10">
    <property type="entry name" value="Winged helix-like DNA-binding domain superfamily/Winged helix DNA-binding domain"/>
    <property type="match status" value="1"/>
</dbReference>
<comment type="similarity">
    <text evidence="3 15">Belongs to the NSE1 family.</text>
</comment>
<keyword evidence="19" id="KW-1185">Reference proteome</keyword>
<dbReference type="GO" id="GO:0030915">
    <property type="term" value="C:Smc5-Smc6 complex"/>
    <property type="evidence" value="ECO:0007669"/>
    <property type="project" value="UniProtKB-UniRule"/>
</dbReference>
<keyword evidence="10 15" id="KW-0833">Ubl conjugation pathway</keyword>
<keyword evidence="8 15" id="KW-0227">DNA damage</keyword>
<dbReference type="Pfam" id="PF08746">
    <property type="entry name" value="zf-RING-like"/>
    <property type="match status" value="1"/>
</dbReference>
<protein>
    <recommendedName>
        <fullName evidence="5 15">Non-structural maintenance of chromosomes element 1 homolog</fullName>
        <ecNumber evidence="4 15">2.3.2.27</ecNumber>
    </recommendedName>
</protein>
<dbReference type="FunFam" id="3.90.1150.220:FF:000003">
    <property type="entry name" value="Putative DNA repair protein Nse1"/>
    <property type="match status" value="1"/>
</dbReference>
<evidence type="ECO:0000256" key="4">
    <source>
        <dbReference type="ARBA" id="ARBA00012483"/>
    </source>
</evidence>
<dbReference type="GO" id="GO:0005634">
    <property type="term" value="C:nucleus"/>
    <property type="evidence" value="ECO:0007669"/>
    <property type="project" value="UniProtKB-SubCell"/>
</dbReference>
<evidence type="ECO:0000256" key="15">
    <source>
        <dbReference type="RuleBase" id="RU368018"/>
    </source>
</evidence>
<evidence type="ECO:0000256" key="3">
    <source>
        <dbReference type="ARBA" id="ARBA00010258"/>
    </source>
</evidence>
<dbReference type="EC" id="2.3.2.27" evidence="4 15"/>
<comment type="catalytic activity">
    <reaction evidence="1 15">
        <text>S-ubiquitinyl-[E2 ubiquitin-conjugating enzyme]-L-cysteine + [acceptor protein]-L-lysine = [E2 ubiquitin-conjugating enzyme]-L-cysteine + N(6)-ubiquitinyl-[acceptor protein]-L-lysine.</text>
        <dbReference type="EC" id="2.3.2.27"/>
    </reaction>
</comment>
<proteinExistence type="inferred from homology"/>
<keyword evidence="13 15" id="KW-0234">DNA repair</keyword>
<evidence type="ECO:0000256" key="8">
    <source>
        <dbReference type="ARBA" id="ARBA00022763"/>
    </source>
</evidence>
<gene>
    <name evidence="18" type="ORF">N7476_010800</name>
</gene>
<feature type="region of interest" description="Disordered" evidence="16">
    <location>
        <begin position="310"/>
        <end position="352"/>
    </location>
</feature>
<evidence type="ECO:0000256" key="2">
    <source>
        <dbReference type="ARBA" id="ARBA00004123"/>
    </source>
</evidence>
<evidence type="ECO:0000256" key="5">
    <source>
        <dbReference type="ARBA" id="ARBA00019422"/>
    </source>
</evidence>
<dbReference type="Pfam" id="PF07574">
    <property type="entry name" value="SMC_Nse1"/>
    <property type="match status" value="1"/>
</dbReference>
<organism evidence="18 19">
    <name type="scientific">Penicillium atrosanguineum</name>
    <dbReference type="NCBI Taxonomy" id="1132637"/>
    <lineage>
        <taxon>Eukaryota</taxon>
        <taxon>Fungi</taxon>
        <taxon>Dikarya</taxon>
        <taxon>Ascomycota</taxon>
        <taxon>Pezizomycotina</taxon>
        <taxon>Eurotiomycetes</taxon>
        <taxon>Eurotiomycetidae</taxon>
        <taxon>Eurotiales</taxon>
        <taxon>Aspergillaceae</taxon>
        <taxon>Penicillium</taxon>
    </lineage>
</organism>
<dbReference type="InterPro" id="IPR014857">
    <property type="entry name" value="Nse1_RING_C4HC3-type"/>
</dbReference>
<evidence type="ECO:0000256" key="10">
    <source>
        <dbReference type="ARBA" id="ARBA00022786"/>
    </source>
</evidence>
<evidence type="ECO:0000313" key="19">
    <source>
        <dbReference type="Proteomes" id="UP001147746"/>
    </source>
</evidence>
<reference evidence="18" key="2">
    <citation type="journal article" date="2023" name="IMA Fungus">
        <title>Comparative genomic study of the Penicillium genus elucidates a diverse pangenome and 15 lateral gene transfer events.</title>
        <authorList>
            <person name="Petersen C."/>
            <person name="Sorensen T."/>
            <person name="Nielsen M.R."/>
            <person name="Sondergaard T.E."/>
            <person name="Sorensen J.L."/>
            <person name="Fitzpatrick D.A."/>
            <person name="Frisvad J.C."/>
            <person name="Nielsen K.L."/>
        </authorList>
    </citation>
    <scope>NUCLEOTIDE SEQUENCE</scope>
    <source>
        <strain evidence="18">IBT 21472</strain>
    </source>
</reference>
<comment type="subunit">
    <text evidence="15">Component of the Smc5-Smc6 complex.</text>
</comment>
<evidence type="ECO:0000256" key="11">
    <source>
        <dbReference type="ARBA" id="ARBA00022833"/>
    </source>
</evidence>
<evidence type="ECO:0000256" key="13">
    <source>
        <dbReference type="ARBA" id="ARBA00023204"/>
    </source>
</evidence>
<feature type="region of interest" description="Disordered" evidence="16">
    <location>
        <begin position="156"/>
        <end position="177"/>
    </location>
</feature>
<evidence type="ECO:0000313" key="18">
    <source>
        <dbReference type="EMBL" id="KAJ5299243.1"/>
    </source>
</evidence>
<dbReference type="GO" id="GO:0000724">
    <property type="term" value="P:double-strand break repair via homologous recombination"/>
    <property type="evidence" value="ECO:0007669"/>
    <property type="project" value="TreeGrafter"/>
</dbReference>
<dbReference type="Proteomes" id="UP001147746">
    <property type="component" value="Unassembled WGS sequence"/>
</dbReference>
<comment type="subcellular location">
    <subcellularLocation>
        <location evidence="2 15">Nucleus</location>
    </subcellularLocation>
</comment>
<comment type="function">
    <text evidence="15">Acts in a DNA repair pathway for removal of UV-induced DNA damage that is distinct from classical nucleotide excision repair and in repair of ionizing radiation damage. Functions in homologous recombination repair of DNA double strand breaks and in recovery of stalled replication forks.</text>
</comment>
<evidence type="ECO:0000256" key="1">
    <source>
        <dbReference type="ARBA" id="ARBA00000900"/>
    </source>
</evidence>